<sequence>MMLLKVAIKEILQNIRDVKTIALMTLMPIASILILGMAISSAFSHSGTVSMEDVHVEYLVEGEKGALTTGFENIMGRMLTDDRHLVEVDDRETSLNRIKNNAIACLVEINEANQSISLYKNNRYNTNGSIIEARLRTYMNHINAVYAIKGVDTELPEEMPLDGGERDNTITINELDLEEPVSAMDYYGVAMSILFVLYSMSVQVTRNINEKKKGAMNRVLVSSIRKRDILLGKVLGGVTITTLQFAFVIATTLFIFNVNWGTNPAYTLILMFTFIIMAISIGTALGVVFNSEDKAMAVLHVFIVMVALFGGSYMPLTDLGVFGEVGKYFSPIWWSVRGAMETIYQGDTGTLYIAMGINIGIALVFLLLASWRMTKKEGLLHG</sequence>
<feature type="transmembrane region" description="Helical" evidence="6">
    <location>
        <begin position="296"/>
        <end position="316"/>
    </location>
</feature>
<dbReference type="RefSeq" id="WP_212697991.1">
    <property type="nucleotide sequence ID" value="NZ_CP058649.1"/>
</dbReference>
<evidence type="ECO:0000256" key="1">
    <source>
        <dbReference type="ARBA" id="ARBA00004651"/>
    </source>
</evidence>
<keyword evidence="5 6" id="KW-0472">Membrane</keyword>
<dbReference type="Pfam" id="PF12698">
    <property type="entry name" value="ABC2_membrane_3"/>
    <property type="match status" value="1"/>
</dbReference>
<keyword evidence="2" id="KW-1003">Cell membrane</keyword>
<gene>
    <name evidence="8" type="ORF">HZI73_09395</name>
</gene>
<proteinExistence type="predicted"/>
<feature type="domain" description="ABC-2 type transporter transmembrane" evidence="7">
    <location>
        <begin position="20"/>
        <end position="370"/>
    </location>
</feature>
<reference evidence="8" key="1">
    <citation type="submission" date="2020-07" db="EMBL/GenBank/DDBJ databases">
        <title>Vallitalea pronyensis genome.</title>
        <authorList>
            <person name="Postec A."/>
        </authorList>
    </citation>
    <scope>NUCLEOTIDE SEQUENCE</scope>
    <source>
        <strain evidence="8">FatNI3</strain>
    </source>
</reference>
<dbReference type="AlphaFoldDB" id="A0A8J8MIL0"/>
<dbReference type="PANTHER" id="PTHR30294:SF48">
    <property type="entry name" value="LINEARMYCIN RESISTANCE PERMEASE PROTEIN LNRM"/>
    <property type="match status" value="1"/>
</dbReference>
<dbReference type="GO" id="GO:0005886">
    <property type="term" value="C:plasma membrane"/>
    <property type="evidence" value="ECO:0007669"/>
    <property type="project" value="UniProtKB-SubCell"/>
</dbReference>
<dbReference type="Proteomes" id="UP000683246">
    <property type="component" value="Chromosome"/>
</dbReference>
<feature type="transmembrane region" description="Helical" evidence="6">
    <location>
        <begin position="350"/>
        <end position="371"/>
    </location>
</feature>
<evidence type="ECO:0000256" key="2">
    <source>
        <dbReference type="ARBA" id="ARBA00022475"/>
    </source>
</evidence>
<dbReference type="InterPro" id="IPR013525">
    <property type="entry name" value="ABC2_TM"/>
</dbReference>
<comment type="subcellular location">
    <subcellularLocation>
        <location evidence="1">Cell membrane</location>
        <topology evidence="1">Multi-pass membrane protein</topology>
    </subcellularLocation>
</comment>
<dbReference type="KEGG" id="vpy:HZI73_09395"/>
<feature type="transmembrane region" description="Helical" evidence="6">
    <location>
        <begin position="186"/>
        <end position="208"/>
    </location>
</feature>
<protein>
    <submittedName>
        <fullName evidence="8">ABC transporter permease</fullName>
    </submittedName>
</protein>
<keyword evidence="3 6" id="KW-0812">Transmembrane</keyword>
<keyword evidence="4 6" id="KW-1133">Transmembrane helix</keyword>
<accession>A0A8J8MIL0</accession>
<feature type="transmembrane region" description="Helical" evidence="6">
    <location>
        <begin position="229"/>
        <end position="256"/>
    </location>
</feature>
<dbReference type="PANTHER" id="PTHR30294">
    <property type="entry name" value="MEMBRANE COMPONENT OF ABC TRANSPORTER YHHJ-RELATED"/>
    <property type="match status" value="1"/>
</dbReference>
<evidence type="ECO:0000256" key="3">
    <source>
        <dbReference type="ARBA" id="ARBA00022692"/>
    </source>
</evidence>
<evidence type="ECO:0000313" key="8">
    <source>
        <dbReference type="EMBL" id="QUI22502.1"/>
    </source>
</evidence>
<dbReference type="EMBL" id="CP058649">
    <property type="protein sequence ID" value="QUI22502.1"/>
    <property type="molecule type" value="Genomic_DNA"/>
</dbReference>
<evidence type="ECO:0000313" key="9">
    <source>
        <dbReference type="Proteomes" id="UP000683246"/>
    </source>
</evidence>
<feature type="transmembrane region" description="Helical" evidence="6">
    <location>
        <begin position="268"/>
        <end position="289"/>
    </location>
</feature>
<organism evidence="8 9">
    <name type="scientific">Vallitalea pronyensis</name>
    <dbReference type="NCBI Taxonomy" id="1348613"/>
    <lineage>
        <taxon>Bacteria</taxon>
        <taxon>Bacillati</taxon>
        <taxon>Bacillota</taxon>
        <taxon>Clostridia</taxon>
        <taxon>Lachnospirales</taxon>
        <taxon>Vallitaleaceae</taxon>
        <taxon>Vallitalea</taxon>
    </lineage>
</organism>
<evidence type="ECO:0000259" key="7">
    <source>
        <dbReference type="Pfam" id="PF12698"/>
    </source>
</evidence>
<feature type="transmembrane region" description="Helical" evidence="6">
    <location>
        <begin position="21"/>
        <end position="43"/>
    </location>
</feature>
<dbReference type="GO" id="GO:0140359">
    <property type="term" value="F:ABC-type transporter activity"/>
    <property type="evidence" value="ECO:0007669"/>
    <property type="project" value="InterPro"/>
</dbReference>
<name>A0A8J8MIL0_9FIRM</name>
<evidence type="ECO:0000256" key="6">
    <source>
        <dbReference type="SAM" id="Phobius"/>
    </source>
</evidence>
<keyword evidence="9" id="KW-1185">Reference proteome</keyword>
<evidence type="ECO:0000256" key="4">
    <source>
        <dbReference type="ARBA" id="ARBA00022989"/>
    </source>
</evidence>
<dbReference type="InterPro" id="IPR051449">
    <property type="entry name" value="ABC-2_transporter_component"/>
</dbReference>
<evidence type="ECO:0000256" key="5">
    <source>
        <dbReference type="ARBA" id="ARBA00023136"/>
    </source>
</evidence>